<organism evidence="1 2">
    <name type="scientific">Saccharolobus shibatae (strain ATCC 51178 / DSM 5389 / JCM 8931 / NBRC 15437 / B12)</name>
    <name type="common">Sulfolobus shibatae</name>
    <dbReference type="NCBI Taxonomy" id="523848"/>
    <lineage>
        <taxon>Archaea</taxon>
        <taxon>Thermoproteota</taxon>
        <taxon>Thermoprotei</taxon>
        <taxon>Sulfolobales</taxon>
        <taxon>Sulfolobaceae</taxon>
        <taxon>Saccharolobus</taxon>
    </lineage>
</organism>
<dbReference type="GeneID" id="65563738"/>
<protein>
    <submittedName>
        <fullName evidence="1">Uncharacterized protein</fullName>
    </submittedName>
</protein>
<dbReference type="Proteomes" id="UP000694018">
    <property type="component" value="Chromosome"/>
</dbReference>
<sequence>MDFKEVEELTRGLTAYERRFSEIYYYLYRASENSLTKDELDEYYKILKKRSHSADHLVKLAEVYLIMGDKDTASTILRKSRREVENDVLVSNTLILLECVSGRKPTYTRLALNGVIAECSHLLDDYDPMEDFMRLLRDNPSYNNEPNISEFLRSIAIRFDKEPGRPELVEDALILNERVKREKTEKIKNSYTLAVALRGLGRIRESEKFVESLREGLKKHSYEFYLSAYSLVAYHSIFNEIDEVDKLIDSMERIEHRDKGTNIMLYALSANTAYAYTKKERYLDIALEAFRKSKGNVKIEIGISFIGLADKPDILFNIINEVLAEGNCLFYLDKISAALGIAYANVKDDRILELMSHAPFYRFISAFILSMAGQSLSERLKISLSFW</sequence>
<name>A0A8F5BQ33_SACSH</name>
<dbReference type="RefSeq" id="WP_218266154.1">
    <property type="nucleotide sequence ID" value="NZ_CP077717.1"/>
</dbReference>
<evidence type="ECO:0000313" key="1">
    <source>
        <dbReference type="EMBL" id="QXJ29389.1"/>
    </source>
</evidence>
<gene>
    <name evidence="1" type="ORF">J5U23_02258</name>
</gene>
<accession>A0A8F5BQ33</accession>
<reference evidence="1" key="1">
    <citation type="journal article" date="2021" name="Environ. Microbiol.">
        <title>New insights into the diversity and evolution of the archaeal mobilome from three complete genomes of Saccharolobus shibatae.</title>
        <authorList>
            <person name="Medvedeva S."/>
            <person name="Brandt D."/>
            <person name="Cvirkaite-Krupovic V."/>
            <person name="Liu Y."/>
            <person name="Severinov K."/>
            <person name="Ishino S."/>
            <person name="Ishino Y."/>
            <person name="Prangishvili D."/>
            <person name="Kalinowski J."/>
            <person name="Krupovic M."/>
        </authorList>
    </citation>
    <scope>NUCLEOTIDE SEQUENCE</scope>
    <source>
        <strain evidence="1">B12</strain>
    </source>
</reference>
<dbReference type="AlphaFoldDB" id="A0A8F5BQ33"/>
<evidence type="ECO:0000313" key="2">
    <source>
        <dbReference type="Proteomes" id="UP000694018"/>
    </source>
</evidence>
<proteinExistence type="predicted"/>
<dbReference type="OrthoDB" id="42406at2157"/>
<dbReference type="EMBL" id="CP077717">
    <property type="protein sequence ID" value="QXJ29389.1"/>
    <property type="molecule type" value="Genomic_DNA"/>
</dbReference>
<dbReference type="KEGG" id="sshi:J5U23_02258"/>